<dbReference type="PANTHER" id="PTHR43702:SF11">
    <property type="entry name" value="L-FUCOSE-PROTON SYMPORTER"/>
    <property type="match status" value="1"/>
</dbReference>
<feature type="transmembrane region" description="Helical" evidence="6">
    <location>
        <begin position="100"/>
        <end position="118"/>
    </location>
</feature>
<dbReference type="InterPro" id="IPR050375">
    <property type="entry name" value="MFS_TsgA-like"/>
</dbReference>
<keyword evidence="5 6" id="KW-0472">Membrane</keyword>
<dbReference type="Gene3D" id="1.20.1250.20">
    <property type="entry name" value="MFS general substrate transporter like domains"/>
    <property type="match status" value="2"/>
</dbReference>
<dbReference type="GO" id="GO:0015535">
    <property type="term" value="F:fucose:proton symporter activity"/>
    <property type="evidence" value="ECO:0007669"/>
    <property type="project" value="InterPro"/>
</dbReference>
<accession>A0AA49GI77</accession>
<evidence type="ECO:0000256" key="1">
    <source>
        <dbReference type="ARBA" id="ARBA00004429"/>
    </source>
</evidence>
<evidence type="ECO:0000256" key="3">
    <source>
        <dbReference type="ARBA" id="ARBA00022692"/>
    </source>
</evidence>
<evidence type="ECO:0000256" key="6">
    <source>
        <dbReference type="SAM" id="Phobius"/>
    </source>
</evidence>
<reference evidence="7" key="2">
    <citation type="journal article" date="2024" name="Antonie Van Leeuwenhoek">
        <title>Roseihalotalea indica gen. nov., sp. nov., a halophilic Bacteroidetes from mesopelagic Southwest Indian Ocean with higher carbohydrate metabolic potential.</title>
        <authorList>
            <person name="Chen B."/>
            <person name="Zhang M."/>
            <person name="Lin D."/>
            <person name="Ye J."/>
            <person name="Tang K."/>
        </authorList>
    </citation>
    <scope>NUCLEOTIDE SEQUENCE</scope>
    <source>
        <strain evidence="7">TK19036</strain>
    </source>
</reference>
<feature type="transmembrane region" description="Helical" evidence="6">
    <location>
        <begin position="389"/>
        <end position="408"/>
    </location>
</feature>
<evidence type="ECO:0000313" key="7">
    <source>
        <dbReference type="EMBL" id="WKN35182.1"/>
    </source>
</evidence>
<evidence type="ECO:0000256" key="4">
    <source>
        <dbReference type="ARBA" id="ARBA00022989"/>
    </source>
</evidence>
<evidence type="ECO:0000256" key="2">
    <source>
        <dbReference type="ARBA" id="ARBA00022475"/>
    </source>
</evidence>
<feature type="transmembrane region" description="Helical" evidence="6">
    <location>
        <begin position="189"/>
        <end position="210"/>
    </location>
</feature>
<keyword evidence="4 6" id="KW-1133">Transmembrane helix</keyword>
<dbReference type="CDD" id="cd17394">
    <property type="entry name" value="MFS_FucP_like"/>
    <property type="match status" value="1"/>
</dbReference>
<feature type="transmembrane region" description="Helical" evidence="6">
    <location>
        <begin position="240"/>
        <end position="265"/>
    </location>
</feature>
<protein>
    <submittedName>
        <fullName evidence="7">L-fucose:H+ symporter permease</fullName>
    </submittedName>
</protein>
<dbReference type="GO" id="GO:0005886">
    <property type="term" value="C:plasma membrane"/>
    <property type="evidence" value="ECO:0007669"/>
    <property type="project" value="UniProtKB-SubCell"/>
</dbReference>
<name>A0AA49GI77_9BACT</name>
<comment type="subcellular location">
    <subcellularLocation>
        <location evidence="1">Cell inner membrane</location>
        <topology evidence="1">Multi-pass membrane protein</topology>
    </subcellularLocation>
</comment>
<sequence>MTHARKTPLLPFILITSLFLMWGLANNMTDTLLAAFKRIMSMSDFQTSWIQVAFYGSYFCLALPAALIIKKFTYKSGVLLGLGMFIAGSLLFYPASQTMVYGHFLGSLFILAGGLSILETASNPYIIAMGPEESGTRRLNLAQSFNPIGSIIGVLLSKLFILSQLNEASAETRAAMSPDELQAIQSQELAAVMGPYVGVAGILLLLWITIAVTRMPKASDADTSLDIGATVKRLLKNSNYVWGVAAQFFYVGAQICVWSFTIRYVMQELNINEDEAASYYLAALVLFTISRFICTALMKFIAPGNLLAILSILAVLCTFIVIVAGGYVGVYALVAISGCMSLMFPTIYGLAVRGLGDDTKIGGSGLIMAILGGAVITSIQGQVSDLTQSIHLAYIVPLLCFVIVAFYGRIARRKAKTLLTSAE</sequence>
<feature type="transmembrane region" description="Helical" evidence="6">
    <location>
        <begin position="49"/>
        <end position="69"/>
    </location>
</feature>
<keyword evidence="2" id="KW-1003">Cell membrane</keyword>
<reference evidence="7" key="1">
    <citation type="journal article" date="2023" name="Comput. Struct. Biotechnol. J.">
        <title>Discovery of a novel marine Bacteroidetes with a rich repertoire of carbohydrate-active enzymes.</title>
        <authorList>
            <person name="Chen B."/>
            <person name="Liu G."/>
            <person name="Chen Q."/>
            <person name="Wang H."/>
            <person name="Liu L."/>
            <person name="Tang K."/>
        </authorList>
    </citation>
    <scope>NUCLEOTIDE SEQUENCE</scope>
    <source>
        <strain evidence="7">TK19036</strain>
    </source>
</reference>
<dbReference type="PANTHER" id="PTHR43702">
    <property type="entry name" value="L-FUCOSE-PROTON SYMPORTER"/>
    <property type="match status" value="1"/>
</dbReference>
<keyword evidence="3 6" id="KW-0812">Transmembrane</keyword>
<feature type="transmembrane region" description="Helical" evidence="6">
    <location>
        <begin position="76"/>
        <end position="94"/>
    </location>
</feature>
<feature type="transmembrane region" description="Helical" evidence="6">
    <location>
        <begin position="330"/>
        <end position="351"/>
    </location>
</feature>
<dbReference type="InterPro" id="IPR005275">
    <property type="entry name" value="Lfuc_symporter_FucP"/>
</dbReference>
<feature type="transmembrane region" description="Helical" evidence="6">
    <location>
        <begin position="363"/>
        <end position="383"/>
    </location>
</feature>
<dbReference type="Pfam" id="PF07690">
    <property type="entry name" value="MFS_1"/>
    <property type="match status" value="1"/>
</dbReference>
<proteinExistence type="predicted"/>
<dbReference type="AlphaFoldDB" id="A0AA49GI77"/>
<dbReference type="SUPFAM" id="SSF103473">
    <property type="entry name" value="MFS general substrate transporter"/>
    <property type="match status" value="1"/>
</dbReference>
<dbReference type="EMBL" id="CP120682">
    <property type="protein sequence ID" value="WKN35182.1"/>
    <property type="molecule type" value="Genomic_DNA"/>
</dbReference>
<dbReference type="InterPro" id="IPR036259">
    <property type="entry name" value="MFS_trans_sf"/>
</dbReference>
<evidence type="ECO:0000256" key="5">
    <source>
        <dbReference type="ARBA" id="ARBA00023136"/>
    </source>
</evidence>
<dbReference type="InterPro" id="IPR011701">
    <property type="entry name" value="MFS"/>
</dbReference>
<dbReference type="NCBIfam" id="TIGR00885">
    <property type="entry name" value="fucP"/>
    <property type="match status" value="1"/>
</dbReference>
<gene>
    <name evidence="7" type="primary">fucP</name>
    <name evidence="7" type="ORF">K4G66_22655</name>
</gene>
<feature type="transmembrane region" description="Helical" evidence="6">
    <location>
        <begin position="306"/>
        <end position="324"/>
    </location>
</feature>
<feature type="transmembrane region" description="Helical" evidence="6">
    <location>
        <begin position="277"/>
        <end position="294"/>
    </location>
</feature>
<feature type="transmembrane region" description="Helical" evidence="6">
    <location>
        <begin position="139"/>
        <end position="161"/>
    </location>
</feature>
<organism evidence="7">
    <name type="scientific">Roseihalotalea indica</name>
    <dbReference type="NCBI Taxonomy" id="2867963"/>
    <lineage>
        <taxon>Bacteria</taxon>
        <taxon>Pseudomonadati</taxon>
        <taxon>Bacteroidota</taxon>
        <taxon>Cytophagia</taxon>
        <taxon>Cytophagales</taxon>
        <taxon>Catalimonadaceae</taxon>
        <taxon>Roseihalotalea</taxon>
    </lineage>
</organism>